<name>X6NLJ9_RETFI</name>
<feature type="domain" description="Rhodanese" evidence="4">
    <location>
        <begin position="1"/>
        <end position="29"/>
    </location>
</feature>
<dbReference type="PANTHER" id="PTHR11364:SF27">
    <property type="entry name" value="SULFURTRANSFERASE"/>
    <property type="match status" value="1"/>
</dbReference>
<dbReference type="Pfam" id="PF00581">
    <property type="entry name" value="Rhodanese"/>
    <property type="match status" value="1"/>
</dbReference>
<protein>
    <submittedName>
        <fullName evidence="5">Mercaptopyruvate sulfurtransferase</fullName>
    </submittedName>
</protein>
<gene>
    <name evidence="5" type="ORF">RFI_10879</name>
</gene>
<evidence type="ECO:0000256" key="3">
    <source>
        <dbReference type="SAM" id="Phobius"/>
    </source>
</evidence>
<keyword evidence="5" id="KW-0670">Pyruvate</keyword>
<accession>X6NLJ9</accession>
<dbReference type="InterPro" id="IPR036873">
    <property type="entry name" value="Rhodanese-like_dom_sf"/>
</dbReference>
<dbReference type="PROSITE" id="PS50206">
    <property type="entry name" value="RHODANESE_3"/>
    <property type="match status" value="2"/>
</dbReference>
<keyword evidence="3" id="KW-0812">Transmembrane</keyword>
<sequence length="220" mass="24600">MFKAMGVKNVSVLNGGFPLWRKEKRPVEEGPVKVPQTNQPSFAARFNAASIALSYALYYRILYYTYVYVCTLNIKSDIARIKKIVAGTDDALIVDARSPDRFSGKIKETNPALRSGHIPGSVSLFYELLLDDSKLCYHHVNELRSIFENLGIDVKKRPIVTTCGSGVTAAIVSCLSCIFMVGIHLVQWTDKTPEQFPPLSLYNGSWNEWGSRKDCPVECD</sequence>
<feature type="domain" description="Rhodanese" evidence="4">
    <location>
        <begin position="87"/>
        <end position="218"/>
    </location>
</feature>
<evidence type="ECO:0000256" key="2">
    <source>
        <dbReference type="ARBA" id="ARBA00022737"/>
    </source>
</evidence>
<keyword evidence="3" id="KW-1133">Transmembrane helix</keyword>
<proteinExistence type="predicted"/>
<organism evidence="5 6">
    <name type="scientific">Reticulomyxa filosa</name>
    <dbReference type="NCBI Taxonomy" id="46433"/>
    <lineage>
        <taxon>Eukaryota</taxon>
        <taxon>Sar</taxon>
        <taxon>Rhizaria</taxon>
        <taxon>Retaria</taxon>
        <taxon>Foraminifera</taxon>
        <taxon>Monothalamids</taxon>
        <taxon>Reticulomyxidae</taxon>
        <taxon>Reticulomyxa</taxon>
    </lineage>
</organism>
<dbReference type="Proteomes" id="UP000023152">
    <property type="component" value="Unassembled WGS sequence"/>
</dbReference>
<keyword evidence="6" id="KW-1185">Reference proteome</keyword>
<dbReference type="SMART" id="SM00450">
    <property type="entry name" value="RHOD"/>
    <property type="match status" value="1"/>
</dbReference>
<evidence type="ECO:0000259" key="4">
    <source>
        <dbReference type="PROSITE" id="PS50206"/>
    </source>
</evidence>
<keyword evidence="3" id="KW-0472">Membrane</keyword>
<reference evidence="5 6" key="1">
    <citation type="journal article" date="2013" name="Curr. Biol.">
        <title>The Genome of the Foraminiferan Reticulomyxa filosa.</title>
        <authorList>
            <person name="Glockner G."/>
            <person name="Hulsmann N."/>
            <person name="Schleicher M."/>
            <person name="Noegel A.A."/>
            <person name="Eichinger L."/>
            <person name="Gallinger C."/>
            <person name="Pawlowski J."/>
            <person name="Sierra R."/>
            <person name="Euteneuer U."/>
            <person name="Pillet L."/>
            <person name="Moustafa A."/>
            <person name="Platzer M."/>
            <person name="Groth M."/>
            <person name="Szafranski K."/>
            <person name="Schliwa M."/>
        </authorList>
    </citation>
    <scope>NUCLEOTIDE SEQUENCE [LARGE SCALE GENOMIC DNA]</scope>
</reference>
<evidence type="ECO:0000313" key="6">
    <source>
        <dbReference type="Proteomes" id="UP000023152"/>
    </source>
</evidence>
<keyword evidence="1 5" id="KW-0808">Transferase</keyword>
<comment type="caution">
    <text evidence="5">The sequence shown here is derived from an EMBL/GenBank/DDBJ whole genome shotgun (WGS) entry which is preliminary data.</text>
</comment>
<dbReference type="CDD" id="cd01449">
    <property type="entry name" value="TST_Repeat_2"/>
    <property type="match status" value="1"/>
</dbReference>
<dbReference type="AlphaFoldDB" id="X6NLJ9"/>
<dbReference type="Gene3D" id="3.40.250.10">
    <property type="entry name" value="Rhodanese-like domain"/>
    <property type="match status" value="2"/>
</dbReference>
<dbReference type="InterPro" id="IPR001763">
    <property type="entry name" value="Rhodanese-like_dom"/>
</dbReference>
<dbReference type="InterPro" id="IPR045078">
    <property type="entry name" value="TST/MPST-like"/>
</dbReference>
<dbReference type="GO" id="GO:0004792">
    <property type="term" value="F:thiosulfate-cyanide sulfurtransferase activity"/>
    <property type="evidence" value="ECO:0007669"/>
    <property type="project" value="TreeGrafter"/>
</dbReference>
<dbReference type="PANTHER" id="PTHR11364">
    <property type="entry name" value="THIOSULFATE SULFERTANSFERASE"/>
    <property type="match status" value="1"/>
</dbReference>
<dbReference type="OrthoDB" id="270167at2759"/>
<keyword evidence="2" id="KW-0677">Repeat</keyword>
<dbReference type="EMBL" id="ASPP01007987">
    <property type="protein sequence ID" value="ETO26257.1"/>
    <property type="molecule type" value="Genomic_DNA"/>
</dbReference>
<evidence type="ECO:0000256" key="1">
    <source>
        <dbReference type="ARBA" id="ARBA00022679"/>
    </source>
</evidence>
<evidence type="ECO:0000313" key="5">
    <source>
        <dbReference type="EMBL" id="ETO26257.1"/>
    </source>
</evidence>
<dbReference type="SUPFAM" id="SSF52821">
    <property type="entry name" value="Rhodanese/Cell cycle control phosphatase"/>
    <property type="match status" value="2"/>
</dbReference>
<feature type="transmembrane region" description="Helical" evidence="3">
    <location>
        <begin position="166"/>
        <end position="186"/>
    </location>
</feature>